<reference evidence="1 2" key="1">
    <citation type="submission" date="2017-06" db="EMBL/GenBank/DDBJ databases">
        <authorList>
            <person name="Kim H.J."/>
            <person name="Triplett B.A."/>
        </authorList>
    </citation>
    <scope>NUCLEOTIDE SEQUENCE [LARGE SCALE GENOMIC DNA]</scope>
</reference>
<organism evidence="1 2">
    <name type="scientific">Agrobacterium phage Atu_ph07</name>
    <dbReference type="NCBI Taxonomy" id="2024264"/>
    <lineage>
        <taxon>Viruses</taxon>
        <taxon>Duplodnaviria</taxon>
        <taxon>Heunggongvirae</taxon>
        <taxon>Uroviricota</taxon>
        <taxon>Caudoviricetes</taxon>
        <taxon>Polybotosvirus</taxon>
        <taxon>Polybotosvirus Atuph07</taxon>
    </lineage>
</organism>
<keyword evidence="2" id="KW-1185">Reference proteome</keyword>
<dbReference type="EMBL" id="MF403008">
    <property type="protein sequence ID" value="AUZ95379.1"/>
    <property type="molecule type" value="Genomic_DNA"/>
</dbReference>
<evidence type="ECO:0000313" key="1">
    <source>
        <dbReference type="EMBL" id="AUZ95379.1"/>
    </source>
</evidence>
<accession>A0A2L0V0R6</accession>
<protein>
    <submittedName>
        <fullName evidence="1">Uncharacterized protein</fullName>
    </submittedName>
</protein>
<sequence length="86" mass="10290">MLYKTHPYMIMIGVDTPHSYFFTKYKIWHISDFENLNNKIMEFEPGTVYFSWRNRTARISDDEIVVGPVIFFKNEVDKLTFVLSCL</sequence>
<evidence type="ECO:0000313" key="2">
    <source>
        <dbReference type="Proteomes" id="UP000223025"/>
    </source>
</evidence>
<dbReference type="KEGG" id="vg:40088623"/>
<name>A0A2L0V0R6_9CAUD</name>
<proteinExistence type="predicted"/>
<dbReference type="GeneID" id="40088623"/>
<dbReference type="Proteomes" id="UP000223025">
    <property type="component" value="Segment"/>
</dbReference>
<dbReference type="RefSeq" id="YP_009612285.1">
    <property type="nucleotide sequence ID" value="NC_042013.1"/>
</dbReference>